<evidence type="ECO:0000256" key="1">
    <source>
        <dbReference type="ARBA" id="ARBA00001182"/>
    </source>
</evidence>
<evidence type="ECO:0000259" key="14">
    <source>
        <dbReference type="PROSITE" id="PS51352"/>
    </source>
</evidence>
<dbReference type="GO" id="GO:0003756">
    <property type="term" value="F:protein disulfide isomerase activity"/>
    <property type="evidence" value="ECO:0007669"/>
    <property type="project" value="UniProtKB-EC"/>
</dbReference>
<dbReference type="Pfam" id="PF13848">
    <property type="entry name" value="Thioredoxin_6"/>
    <property type="match status" value="1"/>
</dbReference>
<dbReference type="OrthoDB" id="427280at2759"/>
<dbReference type="GO" id="GO:0034976">
    <property type="term" value="P:response to endoplasmic reticulum stress"/>
    <property type="evidence" value="ECO:0007669"/>
    <property type="project" value="TreeGrafter"/>
</dbReference>
<feature type="disulfide bond" description="Redox-active" evidence="11">
    <location>
        <begin position="357"/>
        <end position="360"/>
    </location>
</feature>
<dbReference type="PANTHER" id="PTHR18929:SF132">
    <property type="entry name" value="PROTEIN DISULFIDE-ISOMERASE A3"/>
    <property type="match status" value="1"/>
</dbReference>
<feature type="domain" description="Thioredoxin" evidence="14">
    <location>
        <begin position="308"/>
        <end position="436"/>
    </location>
</feature>
<proteinExistence type="inferred from homology"/>
<keyword evidence="6" id="KW-0677">Repeat</keyword>
<keyword evidence="5" id="KW-0732">Signal</keyword>
<dbReference type="InterPro" id="IPR005788">
    <property type="entry name" value="PDI_thioredoxin-like_dom"/>
</dbReference>
<dbReference type="WBParaSite" id="DME_0000632801-mRNA-1">
    <property type="protein sequence ID" value="DME_0000632801-mRNA-1"/>
    <property type="gene ID" value="DME_0000632801"/>
</dbReference>
<dbReference type="STRING" id="318479.A0A158Q529"/>
<keyword evidence="10 11" id="KW-0676">Redox-active center</keyword>
<keyword evidence="7" id="KW-0256">Endoplasmic reticulum</keyword>
<evidence type="ECO:0000313" key="15">
    <source>
        <dbReference type="EMBL" id="VDN51252.1"/>
    </source>
</evidence>
<dbReference type="Proteomes" id="UP000038040">
    <property type="component" value="Unplaced"/>
</dbReference>
<dbReference type="InterPro" id="IPR017937">
    <property type="entry name" value="Thioredoxin_CS"/>
</dbReference>
<dbReference type="PRINTS" id="PR00421">
    <property type="entry name" value="THIOREDOXIN"/>
</dbReference>
<dbReference type="PANTHER" id="PTHR18929">
    <property type="entry name" value="PROTEIN DISULFIDE ISOMERASE"/>
    <property type="match status" value="1"/>
</dbReference>
<keyword evidence="17" id="KW-1185">Reference proteome</keyword>
<feature type="disulfide bond" description="Redox-active" evidence="11">
    <location>
        <begin position="16"/>
        <end position="19"/>
    </location>
</feature>
<dbReference type="GO" id="GO:0005788">
    <property type="term" value="C:endoplasmic reticulum lumen"/>
    <property type="evidence" value="ECO:0007669"/>
    <property type="project" value="UniProtKB-SubCell"/>
</dbReference>
<evidence type="ECO:0000256" key="11">
    <source>
        <dbReference type="PIRSR" id="PIRSR605792-51"/>
    </source>
</evidence>
<evidence type="ECO:0000256" key="4">
    <source>
        <dbReference type="ARBA" id="ARBA00012723"/>
    </source>
</evidence>
<dbReference type="FunFam" id="3.40.30.10:FF:000077">
    <property type="entry name" value="Protein disulfide-isomerase"/>
    <property type="match status" value="1"/>
</dbReference>
<evidence type="ECO:0000256" key="7">
    <source>
        <dbReference type="ARBA" id="ARBA00022824"/>
    </source>
</evidence>
<comment type="similarity">
    <text evidence="3 12">Belongs to the protein disulfide isomerase family.</text>
</comment>
<evidence type="ECO:0000256" key="12">
    <source>
        <dbReference type="RuleBase" id="RU004208"/>
    </source>
</evidence>
<evidence type="ECO:0000256" key="3">
    <source>
        <dbReference type="ARBA" id="ARBA00006347"/>
    </source>
</evidence>
<feature type="domain" description="Thioredoxin" evidence="14">
    <location>
        <begin position="1"/>
        <end position="95"/>
    </location>
</feature>
<gene>
    <name evidence="15" type="ORF">DME_LOCUS1225</name>
</gene>
<keyword evidence="9 13" id="KW-0413">Isomerase</keyword>
<dbReference type="CDD" id="cd03073">
    <property type="entry name" value="PDI_b'_ERp72_ERp57"/>
    <property type="match status" value="1"/>
</dbReference>
<dbReference type="SUPFAM" id="SSF52833">
    <property type="entry name" value="Thioredoxin-like"/>
    <property type="match status" value="4"/>
</dbReference>
<dbReference type="GO" id="GO:0006457">
    <property type="term" value="P:protein folding"/>
    <property type="evidence" value="ECO:0007669"/>
    <property type="project" value="TreeGrafter"/>
</dbReference>
<dbReference type="EMBL" id="UYYG01000016">
    <property type="protein sequence ID" value="VDN51252.1"/>
    <property type="molecule type" value="Genomic_DNA"/>
</dbReference>
<dbReference type="CDD" id="cd02961">
    <property type="entry name" value="PDI_a_family"/>
    <property type="match status" value="1"/>
</dbReference>
<reference evidence="18" key="1">
    <citation type="submission" date="2016-04" db="UniProtKB">
        <authorList>
            <consortium name="WormBaseParasite"/>
        </authorList>
    </citation>
    <scope>IDENTIFICATION</scope>
</reference>
<dbReference type="InterPro" id="IPR036249">
    <property type="entry name" value="Thioredoxin-like_sf"/>
</dbReference>
<evidence type="ECO:0000256" key="8">
    <source>
        <dbReference type="ARBA" id="ARBA00023157"/>
    </source>
</evidence>
<comment type="catalytic activity">
    <reaction evidence="1 13">
        <text>Catalyzes the rearrangement of -S-S- bonds in proteins.</text>
        <dbReference type="EC" id="5.3.4.1"/>
    </reaction>
</comment>
<evidence type="ECO:0000313" key="16">
    <source>
        <dbReference type="Proteomes" id="UP000038040"/>
    </source>
</evidence>
<name>A0A158Q529_DRAME</name>
<dbReference type="Proteomes" id="UP000274756">
    <property type="component" value="Unassembled WGS sequence"/>
</dbReference>
<dbReference type="PROSITE" id="PS00194">
    <property type="entry name" value="THIOREDOXIN_1"/>
    <property type="match status" value="2"/>
</dbReference>
<evidence type="ECO:0000256" key="2">
    <source>
        <dbReference type="ARBA" id="ARBA00004319"/>
    </source>
</evidence>
<sequence>MESKEIVLVKFFAPWCGHCKRLAPDFEKAAAELITNEPPVELIKVDCTVEKKTCEKYGVSGYPSLKIFRNGQYSQDYNGGRTADAIIKYMKGQAGPSVVVLSSKKDFDKFTSSDDYVVVGYFDSESKLKDSYFKVADTERDRFSFGHVTDKSLFKDYSDDIVVYVPKKLHNKFDTNEIKYDGNYDTDKIKEFLTYDTVGLVGVRTIGNLFQFTKKPLVVVYWNIDFALNPKGSNYWRNRVAKVAQDYKRKVHFAISSKEEFSHEVQEYGLGDRSTSDKPIVAAQTKDGKFFMDTEFSVENLKNFVEDLVKGKLKPYLKSEPEPDTQGDVKVIVGRSFKKMVMESDQDILLEFYAPWCGHCKKLAPIYDELGKKLARENIMIAKMDATANDVPPPFEVQGLVRFIFLLFYYFRLNWADFYFANLISQDDEIHQFAIL</sequence>
<dbReference type="Gene3D" id="3.40.30.10">
    <property type="entry name" value="Glutaredoxin"/>
    <property type="match status" value="4"/>
</dbReference>
<organism evidence="16 18">
    <name type="scientific">Dracunculus medinensis</name>
    <name type="common">Guinea worm</name>
    <dbReference type="NCBI Taxonomy" id="318479"/>
    <lineage>
        <taxon>Eukaryota</taxon>
        <taxon>Metazoa</taxon>
        <taxon>Ecdysozoa</taxon>
        <taxon>Nematoda</taxon>
        <taxon>Chromadorea</taxon>
        <taxon>Rhabditida</taxon>
        <taxon>Spirurina</taxon>
        <taxon>Dracunculoidea</taxon>
        <taxon>Dracunculidae</taxon>
        <taxon>Dracunculus</taxon>
    </lineage>
</organism>
<evidence type="ECO:0000256" key="9">
    <source>
        <dbReference type="ARBA" id="ARBA00023235"/>
    </source>
</evidence>
<evidence type="ECO:0000256" key="6">
    <source>
        <dbReference type="ARBA" id="ARBA00022737"/>
    </source>
</evidence>
<evidence type="ECO:0000313" key="18">
    <source>
        <dbReference type="WBParaSite" id="DME_0000632801-mRNA-1"/>
    </source>
</evidence>
<reference evidence="15 17" key="2">
    <citation type="submission" date="2018-11" db="EMBL/GenBank/DDBJ databases">
        <authorList>
            <consortium name="Pathogen Informatics"/>
        </authorList>
    </citation>
    <scope>NUCLEOTIDE SEQUENCE [LARGE SCALE GENOMIC DNA]</scope>
</reference>
<dbReference type="PROSITE" id="PS51352">
    <property type="entry name" value="THIOREDOXIN_2"/>
    <property type="match status" value="2"/>
</dbReference>
<evidence type="ECO:0000313" key="17">
    <source>
        <dbReference type="Proteomes" id="UP000274756"/>
    </source>
</evidence>
<evidence type="ECO:0000256" key="13">
    <source>
        <dbReference type="RuleBase" id="RU361130"/>
    </source>
</evidence>
<dbReference type="CDD" id="cd02995">
    <property type="entry name" value="PDI_a_PDI_a'_C"/>
    <property type="match status" value="1"/>
</dbReference>
<dbReference type="AlphaFoldDB" id="A0A158Q529"/>
<evidence type="ECO:0000256" key="10">
    <source>
        <dbReference type="ARBA" id="ARBA00023284"/>
    </source>
</evidence>
<comment type="subcellular location">
    <subcellularLocation>
        <location evidence="2">Endoplasmic reticulum lumen</location>
    </subcellularLocation>
</comment>
<dbReference type="InterPro" id="IPR005792">
    <property type="entry name" value="Prot_disulphide_isomerase"/>
</dbReference>
<dbReference type="InterPro" id="IPR013766">
    <property type="entry name" value="Thioredoxin_domain"/>
</dbReference>
<keyword evidence="8 11" id="KW-1015">Disulfide bond</keyword>
<dbReference type="FunFam" id="3.40.30.10:FF:000303">
    <property type="entry name" value="Protein disulfide-isomerase"/>
    <property type="match status" value="1"/>
</dbReference>
<dbReference type="Pfam" id="PF00085">
    <property type="entry name" value="Thioredoxin"/>
    <property type="match status" value="2"/>
</dbReference>
<dbReference type="NCBIfam" id="TIGR01126">
    <property type="entry name" value="pdi_dom"/>
    <property type="match status" value="1"/>
</dbReference>
<dbReference type="NCBIfam" id="TIGR01130">
    <property type="entry name" value="ER_PDI_fam"/>
    <property type="match status" value="1"/>
</dbReference>
<protein>
    <recommendedName>
        <fullName evidence="4 13">Protein disulfide-isomerase</fullName>
        <ecNumber evidence="4 13">5.3.4.1</ecNumber>
    </recommendedName>
</protein>
<dbReference type="EC" id="5.3.4.1" evidence="4 13"/>
<dbReference type="FunFam" id="3.40.30.10:FF:000017">
    <property type="entry name" value="Protein disulfide-isomerase A4"/>
    <property type="match status" value="1"/>
</dbReference>
<evidence type="ECO:0000256" key="5">
    <source>
        <dbReference type="ARBA" id="ARBA00022729"/>
    </source>
</evidence>
<accession>A0A158Q529</accession>